<reference evidence="2 3" key="1">
    <citation type="submission" date="2024-01" db="EMBL/GenBank/DDBJ databases">
        <title>The complete chloroplast genome sequence of Lithospermum erythrorhizon: insights into the phylogenetic relationship among Boraginaceae species and the maternal lineages of purple gromwells.</title>
        <authorList>
            <person name="Okada T."/>
            <person name="Watanabe K."/>
        </authorList>
    </citation>
    <scope>NUCLEOTIDE SEQUENCE [LARGE SCALE GENOMIC DNA]</scope>
</reference>
<dbReference type="EMBL" id="BAABME010033323">
    <property type="protein sequence ID" value="GAA0152521.1"/>
    <property type="molecule type" value="Genomic_DNA"/>
</dbReference>
<dbReference type="AlphaFoldDB" id="A0AAV3PMW1"/>
<evidence type="ECO:0000313" key="3">
    <source>
        <dbReference type="Proteomes" id="UP001454036"/>
    </source>
</evidence>
<gene>
    <name evidence="2" type="ORF">LIER_43181</name>
</gene>
<evidence type="ECO:0000256" key="1">
    <source>
        <dbReference type="SAM" id="Phobius"/>
    </source>
</evidence>
<protein>
    <submittedName>
        <fullName evidence="2">Uncharacterized protein</fullName>
    </submittedName>
</protein>
<keyword evidence="1" id="KW-1133">Transmembrane helix</keyword>
<keyword evidence="3" id="KW-1185">Reference proteome</keyword>
<name>A0AAV3PMW1_LITER</name>
<sequence length="93" mass="10970">MNRRQLHAYSKSLRLLIKSKRNQLQLLMGFPMLSTFLFFMVVIFSCFLNLHDRGTSLPAEEASSGREILLSEYVKNFFSRGQDDKLNLDYYRL</sequence>
<proteinExistence type="predicted"/>
<comment type="caution">
    <text evidence="2">The sequence shown here is derived from an EMBL/GenBank/DDBJ whole genome shotgun (WGS) entry which is preliminary data.</text>
</comment>
<dbReference type="Proteomes" id="UP001454036">
    <property type="component" value="Unassembled WGS sequence"/>
</dbReference>
<feature type="transmembrane region" description="Helical" evidence="1">
    <location>
        <begin position="26"/>
        <end position="50"/>
    </location>
</feature>
<keyword evidence="1" id="KW-0472">Membrane</keyword>
<organism evidence="2 3">
    <name type="scientific">Lithospermum erythrorhizon</name>
    <name type="common">Purple gromwell</name>
    <name type="synonym">Lithospermum officinale var. erythrorhizon</name>
    <dbReference type="NCBI Taxonomy" id="34254"/>
    <lineage>
        <taxon>Eukaryota</taxon>
        <taxon>Viridiplantae</taxon>
        <taxon>Streptophyta</taxon>
        <taxon>Embryophyta</taxon>
        <taxon>Tracheophyta</taxon>
        <taxon>Spermatophyta</taxon>
        <taxon>Magnoliopsida</taxon>
        <taxon>eudicotyledons</taxon>
        <taxon>Gunneridae</taxon>
        <taxon>Pentapetalae</taxon>
        <taxon>asterids</taxon>
        <taxon>lamiids</taxon>
        <taxon>Boraginales</taxon>
        <taxon>Boraginaceae</taxon>
        <taxon>Boraginoideae</taxon>
        <taxon>Lithospermeae</taxon>
        <taxon>Lithospermum</taxon>
    </lineage>
</organism>
<evidence type="ECO:0000313" key="2">
    <source>
        <dbReference type="EMBL" id="GAA0152521.1"/>
    </source>
</evidence>
<accession>A0AAV3PMW1</accession>
<keyword evidence="1" id="KW-0812">Transmembrane</keyword>